<name>A0A0N0E7E5_9HYPH</name>
<dbReference type="SUPFAM" id="SSF52833">
    <property type="entry name" value="Thioredoxin-like"/>
    <property type="match status" value="1"/>
</dbReference>
<dbReference type="InterPro" id="IPR036249">
    <property type="entry name" value="Thioredoxin-like_sf"/>
</dbReference>
<dbReference type="AlphaFoldDB" id="A0A0N0E7E5"/>
<comment type="caution">
    <text evidence="2">The sequence shown here is derived from an EMBL/GenBank/DDBJ whole genome shotgun (WGS) entry which is preliminary data.</text>
</comment>
<evidence type="ECO:0000313" key="3">
    <source>
        <dbReference type="Proteomes" id="UP000038011"/>
    </source>
</evidence>
<evidence type="ECO:0000259" key="1">
    <source>
        <dbReference type="PROSITE" id="PS51352"/>
    </source>
</evidence>
<accession>A0A0N0E7E5</accession>
<dbReference type="PROSITE" id="PS51352">
    <property type="entry name" value="THIOREDOXIN_2"/>
    <property type="match status" value="1"/>
</dbReference>
<dbReference type="InterPro" id="IPR013766">
    <property type="entry name" value="Thioredoxin_domain"/>
</dbReference>
<feature type="domain" description="Thioredoxin" evidence="1">
    <location>
        <begin position="8"/>
        <end position="171"/>
    </location>
</feature>
<dbReference type="RefSeq" id="WP_053999311.1">
    <property type="nucleotide sequence ID" value="NZ_JXMU01000014.1"/>
</dbReference>
<keyword evidence="3" id="KW-1185">Reference proteome</keyword>
<protein>
    <submittedName>
        <fullName evidence="2">Alkyl hydroperoxide reductase</fullName>
    </submittedName>
</protein>
<dbReference type="InterPro" id="IPR000866">
    <property type="entry name" value="AhpC/TSA"/>
</dbReference>
<organism evidence="2 3">
    <name type="scientific">Ahrensia marina</name>
    <dbReference type="NCBI Taxonomy" id="1514904"/>
    <lineage>
        <taxon>Bacteria</taxon>
        <taxon>Pseudomonadati</taxon>
        <taxon>Pseudomonadota</taxon>
        <taxon>Alphaproteobacteria</taxon>
        <taxon>Hyphomicrobiales</taxon>
        <taxon>Ahrensiaceae</taxon>
        <taxon>Ahrensia</taxon>
    </lineage>
</organism>
<dbReference type="Pfam" id="PF00578">
    <property type="entry name" value="AhpC-TSA"/>
    <property type="match status" value="1"/>
</dbReference>
<dbReference type="GO" id="GO:0016491">
    <property type="term" value="F:oxidoreductase activity"/>
    <property type="evidence" value="ECO:0007669"/>
    <property type="project" value="InterPro"/>
</dbReference>
<sequence>MQNDIQTLIPRQPVPELTLPLVGGGEWSLTNEAPDTFSILIFYRGWHCPVCRKQLEEAEALVEKFEQKGAMLTAISVDGEDRAKEMHESAKLDKLKLAYGLTLEQAREWGLFISTSRGLTSVNVEEPIKFAEPGFFLIKPDNTLFYSSVQSAPWGRPALEPFLNTIDFIVDKNYPARGEIVTLD</sequence>
<dbReference type="GO" id="GO:0016209">
    <property type="term" value="F:antioxidant activity"/>
    <property type="evidence" value="ECO:0007669"/>
    <property type="project" value="InterPro"/>
</dbReference>
<reference evidence="2 3" key="1">
    <citation type="submission" date="2015-01" db="EMBL/GenBank/DDBJ databases">
        <title>Ahrensia donghaiensis sp. nov., a novel dimethylsulphoniopropionate-cleavage bacterium isolated from seawater and emended descriptions of the genus Ahrensia and Ahrensia kielensis.</title>
        <authorList>
            <person name="Liu J."/>
        </authorList>
    </citation>
    <scope>NUCLEOTIDE SEQUENCE [LARGE SCALE GENOMIC DNA]</scope>
    <source>
        <strain evidence="2 3">LZD062</strain>
    </source>
</reference>
<dbReference type="STRING" id="1514904.SU32_10460"/>
<dbReference type="OrthoDB" id="9809746at2"/>
<dbReference type="Gene3D" id="3.40.30.10">
    <property type="entry name" value="Glutaredoxin"/>
    <property type="match status" value="1"/>
</dbReference>
<proteinExistence type="predicted"/>
<gene>
    <name evidence="2" type="ORF">SU32_10460</name>
</gene>
<dbReference type="EMBL" id="JXMU01000014">
    <property type="protein sequence ID" value="KPB01052.1"/>
    <property type="molecule type" value="Genomic_DNA"/>
</dbReference>
<dbReference type="PATRIC" id="fig|1514904.3.peg.924"/>
<dbReference type="Proteomes" id="UP000038011">
    <property type="component" value="Unassembled WGS sequence"/>
</dbReference>
<evidence type="ECO:0000313" key="2">
    <source>
        <dbReference type="EMBL" id="KPB01052.1"/>
    </source>
</evidence>